<proteinExistence type="predicted"/>
<dbReference type="EMBL" id="CP036275">
    <property type="protein sequence ID" value="QDU38004.1"/>
    <property type="molecule type" value="Genomic_DNA"/>
</dbReference>
<gene>
    <name evidence="3" type="ORF">Mal4_23240</name>
</gene>
<dbReference type="OrthoDB" id="261597at2"/>
<organism evidence="3 4">
    <name type="scientific">Maioricimonas rarisocia</name>
    <dbReference type="NCBI Taxonomy" id="2528026"/>
    <lineage>
        <taxon>Bacteria</taxon>
        <taxon>Pseudomonadati</taxon>
        <taxon>Planctomycetota</taxon>
        <taxon>Planctomycetia</taxon>
        <taxon>Planctomycetales</taxon>
        <taxon>Planctomycetaceae</taxon>
        <taxon>Maioricimonas</taxon>
    </lineage>
</organism>
<evidence type="ECO:0000259" key="2">
    <source>
        <dbReference type="Pfam" id="PF01882"/>
    </source>
</evidence>
<keyword evidence="1" id="KW-0472">Membrane</keyword>
<feature type="transmembrane region" description="Helical" evidence="1">
    <location>
        <begin position="57"/>
        <end position="80"/>
    </location>
</feature>
<sequence length="424" mass="46765">MRYVSIILDRAHAALSHDFCPWANRWVYWLKQPLAAVLLAATVALICGLLVNPSALIVLAAAALIGCLGIVWPLIAVRGLRCEAEFLSSRCRVGEAIEVRIRLRNRWPWPLWGLSVRRGFTDPGDESAGIALARVAAWSETEWEWTFRPHRRGVFPTERPQIDTGFPFGLIHARAPVDVTGELVVWPRSIRLDAMPDTVEIRGREDRLTDRRAGDLGDFLGTRAFRDGDSLRRVHWGQTARFGRMIVTEREAPVACAVQLRIDTAASVHRIANGSSSLERVLTVAASILESLHRQHARIDVVMGTQTFAAGSGSGDLRRCLDAIARVPEAGDPSGGSECTLDRLSRHTSTIAVTTDLALRQHVAHQHRSSRARYVVVRTDAGSSGRSAEKTVEGCDCHAWVELAAGDPVEMILPESWRRACHVA</sequence>
<accession>A0A517Z6B3</accession>
<dbReference type="RefSeq" id="WP_145369332.1">
    <property type="nucleotide sequence ID" value="NZ_CP036275.1"/>
</dbReference>
<name>A0A517Z6B3_9PLAN</name>
<dbReference type="Proteomes" id="UP000320496">
    <property type="component" value="Chromosome"/>
</dbReference>
<evidence type="ECO:0000256" key="1">
    <source>
        <dbReference type="SAM" id="Phobius"/>
    </source>
</evidence>
<evidence type="ECO:0000313" key="4">
    <source>
        <dbReference type="Proteomes" id="UP000320496"/>
    </source>
</evidence>
<dbReference type="PANTHER" id="PTHR34351">
    <property type="entry name" value="SLR1927 PROTEIN-RELATED"/>
    <property type="match status" value="1"/>
</dbReference>
<protein>
    <recommendedName>
        <fullName evidence="2">DUF58 domain-containing protein</fullName>
    </recommendedName>
</protein>
<dbReference type="AlphaFoldDB" id="A0A517Z6B3"/>
<dbReference type="PANTHER" id="PTHR34351:SF1">
    <property type="entry name" value="SLR1927 PROTEIN"/>
    <property type="match status" value="1"/>
</dbReference>
<dbReference type="InterPro" id="IPR002881">
    <property type="entry name" value="DUF58"/>
</dbReference>
<evidence type="ECO:0000313" key="3">
    <source>
        <dbReference type="EMBL" id="QDU38004.1"/>
    </source>
</evidence>
<reference evidence="3 4" key="1">
    <citation type="submission" date="2019-02" db="EMBL/GenBank/DDBJ databases">
        <title>Deep-cultivation of Planctomycetes and their phenomic and genomic characterization uncovers novel biology.</title>
        <authorList>
            <person name="Wiegand S."/>
            <person name="Jogler M."/>
            <person name="Boedeker C."/>
            <person name="Pinto D."/>
            <person name="Vollmers J."/>
            <person name="Rivas-Marin E."/>
            <person name="Kohn T."/>
            <person name="Peeters S.H."/>
            <person name="Heuer A."/>
            <person name="Rast P."/>
            <person name="Oberbeckmann S."/>
            <person name="Bunk B."/>
            <person name="Jeske O."/>
            <person name="Meyerdierks A."/>
            <person name="Storesund J.E."/>
            <person name="Kallscheuer N."/>
            <person name="Luecker S."/>
            <person name="Lage O.M."/>
            <person name="Pohl T."/>
            <person name="Merkel B.J."/>
            <person name="Hornburger P."/>
            <person name="Mueller R.-W."/>
            <person name="Bruemmer F."/>
            <person name="Labrenz M."/>
            <person name="Spormann A.M."/>
            <person name="Op den Camp H."/>
            <person name="Overmann J."/>
            <person name="Amann R."/>
            <person name="Jetten M.S.M."/>
            <person name="Mascher T."/>
            <person name="Medema M.H."/>
            <person name="Devos D.P."/>
            <person name="Kaster A.-K."/>
            <person name="Ovreas L."/>
            <person name="Rohde M."/>
            <person name="Galperin M.Y."/>
            <person name="Jogler C."/>
        </authorList>
    </citation>
    <scope>NUCLEOTIDE SEQUENCE [LARGE SCALE GENOMIC DNA]</scope>
    <source>
        <strain evidence="3 4">Mal4</strain>
    </source>
</reference>
<keyword evidence="1" id="KW-0812">Transmembrane</keyword>
<feature type="domain" description="DUF58" evidence="2">
    <location>
        <begin position="222"/>
        <end position="377"/>
    </location>
</feature>
<dbReference type="Pfam" id="PF01882">
    <property type="entry name" value="DUF58"/>
    <property type="match status" value="1"/>
</dbReference>
<keyword evidence="1" id="KW-1133">Transmembrane helix</keyword>
<feature type="transmembrane region" description="Helical" evidence="1">
    <location>
        <begin position="34"/>
        <end position="51"/>
    </location>
</feature>
<dbReference type="KEGG" id="mri:Mal4_23240"/>
<keyword evidence="4" id="KW-1185">Reference proteome</keyword>